<gene>
    <name evidence="3" type="ORF">CEXT_515201</name>
</gene>
<proteinExistence type="predicted"/>
<sequence length="93" mass="10996">MTEDKSCSPTPEIVNYKTRSKSIDSERTRPRALWTMAPPSKIRPVIHHCRNSMRKSHLCIRPCIFFLFLPFGWGCRMIRNRITTIRYPGKDKM</sequence>
<evidence type="ECO:0000313" key="4">
    <source>
        <dbReference type="Proteomes" id="UP001054945"/>
    </source>
</evidence>
<keyword evidence="4" id="KW-1185">Reference proteome</keyword>
<evidence type="ECO:0000313" key="3">
    <source>
        <dbReference type="EMBL" id="GIX72620.1"/>
    </source>
</evidence>
<dbReference type="EMBL" id="BPLR01002333">
    <property type="protein sequence ID" value="GIX72620.1"/>
    <property type="molecule type" value="Genomic_DNA"/>
</dbReference>
<comment type="caution">
    <text evidence="3">The sequence shown here is derived from an EMBL/GenBank/DDBJ whole genome shotgun (WGS) entry which is preliminary data.</text>
</comment>
<evidence type="ECO:0000256" key="2">
    <source>
        <dbReference type="SAM" id="Phobius"/>
    </source>
</evidence>
<evidence type="ECO:0000256" key="1">
    <source>
        <dbReference type="SAM" id="MobiDB-lite"/>
    </source>
</evidence>
<accession>A0AAV4MLD9</accession>
<feature type="region of interest" description="Disordered" evidence="1">
    <location>
        <begin position="1"/>
        <end position="24"/>
    </location>
</feature>
<dbReference type="Proteomes" id="UP001054945">
    <property type="component" value="Unassembled WGS sequence"/>
</dbReference>
<keyword evidence="2" id="KW-0472">Membrane</keyword>
<keyword evidence="2" id="KW-1133">Transmembrane helix</keyword>
<feature type="transmembrane region" description="Helical" evidence="2">
    <location>
        <begin position="58"/>
        <end position="74"/>
    </location>
</feature>
<protein>
    <submittedName>
        <fullName evidence="3">Uncharacterized protein</fullName>
    </submittedName>
</protein>
<reference evidence="3 4" key="1">
    <citation type="submission" date="2021-06" db="EMBL/GenBank/DDBJ databases">
        <title>Caerostris extrusa draft genome.</title>
        <authorList>
            <person name="Kono N."/>
            <person name="Arakawa K."/>
        </authorList>
    </citation>
    <scope>NUCLEOTIDE SEQUENCE [LARGE SCALE GENOMIC DNA]</scope>
</reference>
<organism evidence="3 4">
    <name type="scientific">Caerostris extrusa</name>
    <name type="common">Bark spider</name>
    <name type="synonym">Caerostris bankana</name>
    <dbReference type="NCBI Taxonomy" id="172846"/>
    <lineage>
        <taxon>Eukaryota</taxon>
        <taxon>Metazoa</taxon>
        <taxon>Ecdysozoa</taxon>
        <taxon>Arthropoda</taxon>
        <taxon>Chelicerata</taxon>
        <taxon>Arachnida</taxon>
        <taxon>Araneae</taxon>
        <taxon>Araneomorphae</taxon>
        <taxon>Entelegynae</taxon>
        <taxon>Araneoidea</taxon>
        <taxon>Araneidae</taxon>
        <taxon>Caerostris</taxon>
    </lineage>
</organism>
<name>A0AAV4MLD9_CAEEX</name>
<keyword evidence="2" id="KW-0812">Transmembrane</keyword>
<dbReference type="AlphaFoldDB" id="A0AAV4MLD9"/>